<feature type="transmembrane region" description="Helical" evidence="2">
    <location>
        <begin position="69"/>
        <end position="88"/>
    </location>
</feature>
<reference evidence="3 4" key="1">
    <citation type="submission" date="2019-02" db="EMBL/GenBank/DDBJ databases">
        <title>Sequencing the genomes of 1000 actinobacteria strains.</title>
        <authorList>
            <person name="Klenk H.-P."/>
        </authorList>
    </citation>
    <scope>NUCLEOTIDE SEQUENCE [LARGE SCALE GENOMIC DNA]</scope>
    <source>
        <strain evidence="3 4">DSM 17364</strain>
    </source>
</reference>
<feature type="region of interest" description="Disordered" evidence="1">
    <location>
        <begin position="1"/>
        <end position="33"/>
    </location>
</feature>
<keyword evidence="2" id="KW-0472">Membrane</keyword>
<evidence type="ECO:0000256" key="1">
    <source>
        <dbReference type="SAM" id="MobiDB-lite"/>
    </source>
</evidence>
<comment type="caution">
    <text evidence="3">The sequence shown here is derived from an EMBL/GenBank/DDBJ whole genome shotgun (WGS) entry which is preliminary data.</text>
</comment>
<keyword evidence="2" id="KW-1133">Transmembrane helix</keyword>
<organism evidence="3 4">
    <name type="scientific">Zhihengliuella halotolerans</name>
    <dbReference type="NCBI Taxonomy" id="370736"/>
    <lineage>
        <taxon>Bacteria</taxon>
        <taxon>Bacillati</taxon>
        <taxon>Actinomycetota</taxon>
        <taxon>Actinomycetes</taxon>
        <taxon>Micrococcales</taxon>
        <taxon>Micrococcaceae</taxon>
        <taxon>Zhihengliuella</taxon>
    </lineage>
</organism>
<proteinExistence type="predicted"/>
<evidence type="ECO:0000313" key="3">
    <source>
        <dbReference type="EMBL" id="RZU61246.1"/>
    </source>
</evidence>
<feature type="compositionally biased region" description="Acidic residues" evidence="1">
    <location>
        <begin position="119"/>
        <end position="135"/>
    </location>
</feature>
<dbReference type="EMBL" id="SHLA01000001">
    <property type="protein sequence ID" value="RZU61246.1"/>
    <property type="molecule type" value="Genomic_DNA"/>
</dbReference>
<dbReference type="InterPro" id="IPR021449">
    <property type="entry name" value="DUF3099"/>
</dbReference>
<dbReference type="Proteomes" id="UP000292685">
    <property type="component" value="Unassembled WGS sequence"/>
</dbReference>
<protein>
    <submittedName>
        <fullName evidence="3">DUF3099 family protein</fullName>
    </submittedName>
</protein>
<evidence type="ECO:0000256" key="2">
    <source>
        <dbReference type="SAM" id="Phobius"/>
    </source>
</evidence>
<accession>A0A4V6MGE8</accession>
<feature type="transmembrane region" description="Helical" evidence="2">
    <location>
        <begin position="44"/>
        <end position="63"/>
    </location>
</feature>
<name>A0A4V6MGE8_9MICC</name>
<sequence>MHDSTDSGFDDAGSRPRSARDGSGGVHKITDAEESHTADVHSRMFKYTLTMGIRVACFIAAFFFLDSWLVWVCLSGAILLPWVAVVIANGAGKDHYRDQPASSLIDHAPYAGIDAGPAPEDDGPVTLEGELDDDPATPPPPKTKEDGQ</sequence>
<feature type="region of interest" description="Disordered" evidence="1">
    <location>
        <begin position="108"/>
        <end position="148"/>
    </location>
</feature>
<keyword evidence="2" id="KW-0812">Transmembrane</keyword>
<dbReference type="Pfam" id="PF11298">
    <property type="entry name" value="DUF3099"/>
    <property type="match status" value="1"/>
</dbReference>
<gene>
    <name evidence="3" type="ORF">EV380_0809</name>
</gene>
<keyword evidence="4" id="KW-1185">Reference proteome</keyword>
<dbReference type="AlphaFoldDB" id="A0A4V6MGE8"/>
<evidence type="ECO:0000313" key="4">
    <source>
        <dbReference type="Proteomes" id="UP000292685"/>
    </source>
</evidence>
<dbReference type="RefSeq" id="WP_242607494.1">
    <property type="nucleotide sequence ID" value="NZ_SHLA01000001.1"/>
</dbReference>